<dbReference type="Pfam" id="PF00069">
    <property type="entry name" value="Pkinase"/>
    <property type="match status" value="1"/>
</dbReference>
<keyword evidence="5 7" id="KW-0067">ATP-binding</keyword>
<dbReference type="InterPro" id="IPR000719">
    <property type="entry name" value="Prot_kinase_dom"/>
</dbReference>
<keyword evidence="3 7" id="KW-0547">Nucleotide-binding</keyword>
<organism evidence="10 11">
    <name type="scientific">Hibiscus sabdariffa</name>
    <name type="common">roselle</name>
    <dbReference type="NCBI Taxonomy" id="183260"/>
    <lineage>
        <taxon>Eukaryota</taxon>
        <taxon>Viridiplantae</taxon>
        <taxon>Streptophyta</taxon>
        <taxon>Embryophyta</taxon>
        <taxon>Tracheophyta</taxon>
        <taxon>Spermatophyta</taxon>
        <taxon>Magnoliopsida</taxon>
        <taxon>eudicotyledons</taxon>
        <taxon>Gunneridae</taxon>
        <taxon>Pentapetalae</taxon>
        <taxon>rosids</taxon>
        <taxon>malvids</taxon>
        <taxon>Malvales</taxon>
        <taxon>Malvaceae</taxon>
        <taxon>Malvoideae</taxon>
        <taxon>Hibiscus</taxon>
    </lineage>
</organism>
<dbReference type="PANTHER" id="PTHR47926:SF413">
    <property type="entry name" value="REPEAT (TPR)-LIKE SUPERFAMILY PROTEIN, PUTATIVE-RELATED"/>
    <property type="match status" value="1"/>
</dbReference>
<keyword evidence="1" id="KW-0808">Transferase</keyword>
<feature type="repeat" description="PPR" evidence="6">
    <location>
        <begin position="965"/>
        <end position="995"/>
    </location>
</feature>
<evidence type="ECO:0000256" key="2">
    <source>
        <dbReference type="ARBA" id="ARBA00022737"/>
    </source>
</evidence>
<evidence type="ECO:0000256" key="7">
    <source>
        <dbReference type="PROSITE-ProRule" id="PRU10141"/>
    </source>
</evidence>
<dbReference type="InterPro" id="IPR011009">
    <property type="entry name" value="Kinase-like_dom_sf"/>
</dbReference>
<dbReference type="Gene3D" id="1.10.510.10">
    <property type="entry name" value="Transferase(Phosphotransferase) domain 1"/>
    <property type="match status" value="1"/>
</dbReference>
<feature type="repeat" description="PPR" evidence="6">
    <location>
        <begin position="895"/>
        <end position="929"/>
    </location>
</feature>
<evidence type="ECO:0000313" key="11">
    <source>
        <dbReference type="Proteomes" id="UP001472677"/>
    </source>
</evidence>
<keyword evidence="4" id="KW-0418">Kinase</keyword>
<dbReference type="Proteomes" id="UP001472677">
    <property type="component" value="Unassembled WGS sequence"/>
</dbReference>
<evidence type="ECO:0000256" key="6">
    <source>
        <dbReference type="PROSITE-ProRule" id="PRU00708"/>
    </source>
</evidence>
<dbReference type="PANTHER" id="PTHR47926">
    <property type="entry name" value="PENTATRICOPEPTIDE REPEAT-CONTAINING PROTEIN"/>
    <property type="match status" value="1"/>
</dbReference>
<dbReference type="SMART" id="SM00220">
    <property type="entry name" value="S_TKc"/>
    <property type="match status" value="1"/>
</dbReference>
<dbReference type="Gene3D" id="1.25.40.10">
    <property type="entry name" value="Tetratricopeptide repeat domain"/>
    <property type="match status" value="4"/>
</dbReference>
<proteinExistence type="predicted"/>
<keyword evidence="11" id="KW-1185">Reference proteome</keyword>
<keyword evidence="2" id="KW-0677">Repeat</keyword>
<evidence type="ECO:0000256" key="3">
    <source>
        <dbReference type="ARBA" id="ARBA00022741"/>
    </source>
</evidence>
<dbReference type="PROSITE" id="PS50011">
    <property type="entry name" value="PROTEIN_KINASE_DOM"/>
    <property type="match status" value="1"/>
</dbReference>
<evidence type="ECO:0000256" key="1">
    <source>
        <dbReference type="ARBA" id="ARBA00022679"/>
    </source>
</evidence>
<dbReference type="Pfam" id="PF02622">
    <property type="entry name" value="DUF179"/>
    <property type="match status" value="1"/>
</dbReference>
<feature type="repeat" description="PPR" evidence="6">
    <location>
        <begin position="833"/>
        <end position="867"/>
    </location>
</feature>
<feature type="compositionally biased region" description="Polar residues" evidence="8">
    <location>
        <begin position="397"/>
        <end position="406"/>
    </location>
</feature>
<evidence type="ECO:0000256" key="4">
    <source>
        <dbReference type="ARBA" id="ARBA00022777"/>
    </source>
</evidence>
<dbReference type="InterPro" id="IPR002885">
    <property type="entry name" value="PPR_rpt"/>
</dbReference>
<accession>A0ABR2FRF1</accession>
<reference evidence="10 11" key="1">
    <citation type="journal article" date="2024" name="G3 (Bethesda)">
        <title>Genome assembly of Hibiscus sabdariffa L. provides insights into metabolisms of medicinal natural products.</title>
        <authorList>
            <person name="Kim T."/>
        </authorList>
    </citation>
    <scope>NUCLEOTIDE SEQUENCE [LARGE SCALE GENOMIC DNA]</scope>
    <source>
        <strain evidence="10">TK-2024</strain>
        <tissue evidence="10">Old leaves</tissue>
    </source>
</reference>
<dbReference type="PROSITE" id="PS51375">
    <property type="entry name" value="PPR"/>
    <property type="match status" value="6"/>
</dbReference>
<name>A0ABR2FRF1_9ROSI</name>
<dbReference type="Gene3D" id="3.40.1740.10">
    <property type="entry name" value="VC0467-like"/>
    <property type="match status" value="1"/>
</dbReference>
<feature type="compositionally biased region" description="Basic and acidic residues" evidence="8">
    <location>
        <begin position="424"/>
        <end position="437"/>
    </location>
</feature>
<dbReference type="SUPFAM" id="SSF56112">
    <property type="entry name" value="Protein kinase-like (PK-like)"/>
    <property type="match status" value="1"/>
</dbReference>
<gene>
    <name evidence="10" type="ORF">V6N12_021348</name>
</gene>
<dbReference type="EMBL" id="JBBPBM010000004">
    <property type="protein sequence ID" value="KAK8586824.1"/>
    <property type="molecule type" value="Genomic_DNA"/>
</dbReference>
<dbReference type="PROSITE" id="PS00108">
    <property type="entry name" value="PROTEIN_KINASE_ST"/>
    <property type="match status" value="1"/>
</dbReference>
<dbReference type="InterPro" id="IPR046960">
    <property type="entry name" value="PPR_At4g14850-like_plant"/>
</dbReference>
<evidence type="ECO:0000256" key="8">
    <source>
        <dbReference type="SAM" id="MobiDB-lite"/>
    </source>
</evidence>
<dbReference type="InterPro" id="IPR008271">
    <property type="entry name" value="Ser/Thr_kinase_AS"/>
</dbReference>
<feature type="region of interest" description="Disordered" evidence="8">
    <location>
        <begin position="395"/>
        <end position="440"/>
    </location>
</feature>
<dbReference type="NCBIfam" id="TIGR00756">
    <property type="entry name" value="PPR"/>
    <property type="match status" value="7"/>
</dbReference>
<dbReference type="InterPro" id="IPR017441">
    <property type="entry name" value="Protein_kinase_ATP_BS"/>
</dbReference>
<feature type="domain" description="Protein kinase" evidence="9">
    <location>
        <begin position="123"/>
        <end position="407"/>
    </location>
</feature>
<feature type="region of interest" description="Disordered" evidence="8">
    <location>
        <begin position="1306"/>
        <end position="1333"/>
    </location>
</feature>
<dbReference type="Pfam" id="PF01535">
    <property type="entry name" value="PPR"/>
    <property type="match status" value="3"/>
</dbReference>
<feature type="repeat" description="PPR" evidence="6">
    <location>
        <begin position="702"/>
        <end position="736"/>
    </location>
</feature>
<comment type="caution">
    <text evidence="10">The sequence shown here is derived from an EMBL/GenBank/DDBJ whole genome shotgun (WGS) entry which is preliminary data.</text>
</comment>
<feature type="region of interest" description="Disordered" evidence="8">
    <location>
        <begin position="474"/>
        <end position="553"/>
    </location>
</feature>
<evidence type="ECO:0000259" key="9">
    <source>
        <dbReference type="PROSITE" id="PS50011"/>
    </source>
</evidence>
<dbReference type="SUPFAM" id="SSF143456">
    <property type="entry name" value="VC0467-like"/>
    <property type="match status" value="1"/>
</dbReference>
<protein>
    <recommendedName>
        <fullName evidence="9">Protein kinase domain-containing protein</fullName>
    </recommendedName>
</protein>
<feature type="repeat" description="PPR" evidence="6">
    <location>
        <begin position="802"/>
        <end position="832"/>
    </location>
</feature>
<dbReference type="Gene3D" id="3.30.200.20">
    <property type="entry name" value="Phosphorylase Kinase, domain 1"/>
    <property type="match status" value="1"/>
</dbReference>
<evidence type="ECO:0000256" key="5">
    <source>
        <dbReference type="ARBA" id="ARBA00022840"/>
    </source>
</evidence>
<sequence>MGCITSKHGDGGDRTLAASSVPVSRKNCHGCTFSSSSKQHSWRIEVDGDVEKLEEIVNPKKSRELKNLKREGSGRKSGTFSFKLGISQRFVEAEHVAAGWPSWLSSAAGEAVHGWVPMQADSFEKLDKIGQGTYSSVFKAREVETGRMVALKKVRFDNFQPESIRFMAREITILRRLNHPNIMKLEGVITSRFSSTIYLVFEYMEHDLSGLSSCPDINFTEAQVKCYMKQLLMGLEHCHLRGVMHRDIKASNILVNNEGVLKLGDFGLANILTSKNRQQLTSRVVTLWYRPPELLMGSTSYDVSVDLWSVGCVFAEVLMGKPILKGRTEVEQLHKIFKLCGSPPDEYWKRLKLPHSTMFKPQHPYESCLQQRCKEIPATALHLLETLLSVEPHKRGTASSSLQSEYFHTRPYPCDPSSMPKYSPNKEMDAKQRDDLRRKKLGAKIRDPVGVTRKVRRPRKTLQEANSFNGIIAKEEEHRDNARFGGRNNGADYPKPREDLNQPFDTRSDTSQVTTVSQGDIYTAPPPLTGSNGFAWPKKQKDSKSTLSYNQPSPISEISYPDSSSFIFRNSDNIFSSSNPDVSEGVHTDSMNRIGPKKLGFCGVMDQQAHNKLEKTDFFDAIDGFPLGELTTKHKNKILNEQLKVGCSGPLVFESDQVDELLQWNENHIRQAARRTRFDQAFSRCRRITSALNVFNQIQHPNVHLYNTLIRAYVQNSLPAQAFAFFFEMQWNGIVANTLTYPFLLKACNCLKMVEMIHTQIEKNGFFSDIFVPNALIDNYSKFGALGVKAALRVFTVMGDRDVVSWNSMVGGLLRVGELREARKLFDEMPERNIVSWNSILNGYVKEGKLEEAFELFGNMPQRNIVSWSTMVMGYCKAGDMDMARTLFDKMPIKTLVPWTIIISGYAEKGFAKEAIVLCDRMVQDGFELDDGAIISILAACAESGSLAVGVKVHDSIERHKVRCSVAVCNALVNMYAKCGSLDRAWSVFNGMSKRDVVSWNVMLHAFAVHGHGREALHVFKRMKKEGFNPDRVTFVGVLCACSHAGLIDEGIQCFYTMEKDYGVVPEIEHYGCMIDLLGRGGRLKEAFMLVHAMPFAPNVIIWGTLLGACRLHGATELAEKVRDHHKLDHSDPGNYSMLANIFAAAGDWDGVSMVRLRMKSIGVQKPSGASSIEIDNEVHEFTVFDRSHPNFDSIYQMVHRLAQDLKRVVHPKDATLLELHLHLPDSKQRRQQKYMETCFLSSNSFTKRIEFEPSIKAHFPKKIPSSFYPRKVAFPSSITCCNLNEDNNKPSFDSDWRSFRAKLVANEKESSPNDPSSPWADPGSDQPPQPVTIGEKWAHTIHEPEKGCLLIATKKLDGVHIFERTVILLLKAGPIGPSGIILNRPSLMSIREMRSTILDGWKEFSDQPLYFGGPLEDGFFLVSPTRDDDSVEKSGGFEQVMEGVYYGSRESVGCAAEMVKRNVVKGGDFRFFDGYCLWDKEQLDGEIKAGFWTVVACSPSVIAPQSVGNVGLWEEILELISPKRVW</sequence>
<feature type="binding site" evidence="7">
    <location>
        <position position="152"/>
    </location>
    <ligand>
        <name>ATP</name>
        <dbReference type="ChEBI" id="CHEBI:30616"/>
    </ligand>
</feature>
<dbReference type="InterPro" id="IPR003774">
    <property type="entry name" value="AlgH-like"/>
</dbReference>
<feature type="repeat" description="PPR" evidence="6">
    <location>
        <begin position="996"/>
        <end position="1030"/>
    </location>
</feature>
<dbReference type="InterPro" id="IPR046848">
    <property type="entry name" value="E_motif"/>
</dbReference>
<dbReference type="InterPro" id="IPR011990">
    <property type="entry name" value="TPR-like_helical_dom_sf"/>
</dbReference>
<dbReference type="Pfam" id="PF13041">
    <property type="entry name" value="PPR_2"/>
    <property type="match status" value="3"/>
</dbReference>
<evidence type="ECO:0000313" key="10">
    <source>
        <dbReference type="EMBL" id="KAK8586824.1"/>
    </source>
</evidence>
<dbReference type="PROSITE" id="PS00107">
    <property type="entry name" value="PROTEIN_KINASE_ATP"/>
    <property type="match status" value="1"/>
</dbReference>
<dbReference type="CDD" id="cd07840">
    <property type="entry name" value="STKc_CDK9_like"/>
    <property type="match status" value="1"/>
</dbReference>
<feature type="compositionally biased region" description="Polar residues" evidence="8">
    <location>
        <begin position="503"/>
        <end position="520"/>
    </location>
</feature>
<dbReference type="Pfam" id="PF20431">
    <property type="entry name" value="E_motif"/>
    <property type="match status" value="1"/>
</dbReference>